<dbReference type="GO" id="GO:0043683">
    <property type="term" value="P:type IV pilus assembly"/>
    <property type="evidence" value="ECO:0007669"/>
    <property type="project" value="InterPro"/>
</dbReference>
<proteinExistence type="predicted"/>
<organism evidence="2 3">
    <name type="scientific">Pseudomonas putida</name>
    <name type="common">Arthrobacter siderocapsulatus</name>
    <dbReference type="NCBI Taxonomy" id="303"/>
    <lineage>
        <taxon>Bacteria</taxon>
        <taxon>Pseudomonadati</taxon>
        <taxon>Pseudomonadota</taxon>
        <taxon>Gammaproteobacteria</taxon>
        <taxon>Pseudomonadales</taxon>
        <taxon>Pseudomonadaceae</taxon>
        <taxon>Pseudomonas</taxon>
    </lineage>
</organism>
<evidence type="ECO:0000313" key="3">
    <source>
        <dbReference type="Proteomes" id="UP000077752"/>
    </source>
</evidence>
<keyword evidence="1" id="KW-0472">Membrane</keyword>
<gene>
    <name evidence="2" type="ORF">AYO28_06040</name>
</gene>
<dbReference type="PANTHER" id="PTHR39555">
    <property type="entry name" value="FIMBRIAL ASSEMBLY PROTEIN PILO-LIKE PROTEIN-RELATED"/>
    <property type="match status" value="1"/>
</dbReference>
<dbReference type="RefSeq" id="WP_064301180.1">
    <property type="nucleotide sequence ID" value="NZ_LUCV01000003.1"/>
</dbReference>
<dbReference type="PANTHER" id="PTHR39555:SF1">
    <property type="entry name" value="TYPE IV PILUS INNER MEMBRANE COMPONENT PILO"/>
    <property type="match status" value="1"/>
</dbReference>
<dbReference type="InterPro" id="IPR014717">
    <property type="entry name" value="Transl_elong_EF1B/ribsomal_bS6"/>
</dbReference>
<dbReference type="InterPro" id="IPR007445">
    <property type="entry name" value="PilO"/>
</dbReference>
<accession>A0A177SVR7</accession>
<evidence type="ECO:0008006" key="4">
    <source>
        <dbReference type="Google" id="ProtNLM"/>
    </source>
</evidence>
<sequence>MSLAFIDDLLDWRLLLRWPWWAKGALLAACLSLLPGLVLGFHGRGVLDSIARAQERHDQLQQQWQVRSAQVDTHAEQRAQLARLEDDLLRRQRELFDDDGLASLLQSLGQLGAGLSFEQVSVLEPEQQPNHVELPLLLRVSGDYRALKRFLSGLGGLDQLVTLHELQVTAADQGSPGLLRLALRLQAYRALQASAALPSVALATRSPHDPFEPFATAAGELPLDQARMVGYLRDPQGPAALIGVGAVVHLLRQGDRFGAGRILAVEEGHVEIQDTATGIGRILRLVKS</sequence>
<dbReference type="Proteomes" id="UP000077752">
    <property type="component" value="Unassembled WGS sequence"/>
</dbReference>
<reference evidence="2 3" key="1">
    <citation type="submission" date="2016-03" db="EMBL/GenBank/DDBJ databases">
        <title>Draft Genome Assembly of Pseudomonas putida strain CBF10-2.</title>
        <authorList>
            <person name="Iyer R.S."/>
            <person name="Damania A."/>
        </authorList>
    </citation>
    <scope>NUCLEOTIDE SEQUENCE [LARGE SCALE GENOMIC DNA]</scope>
    <source>
        <strain evidence="2 3">CBF10-2</strain>
    </source>
</reference>
<dbReference type="AlphaFoldDB" id="A0A177SVR7"/>
<dbReference type="EMBL" id="LUCV01000003">
    <property type="protein sequence ID" value="OAI95065.1"/>
    <property type="molecule type" value="Genomic_DNA"/>
</dbReference>
<dbReference type="Gene3D" id="3.30.70.60">
    <property type="match status" value="1"/>
</dbReference>
<evidence type="ECO:0000313" key="2">
    <source>
        <dbReference type="EMBL" id="OAI95065.1"/>
    </source>
</evidence>
<keyword evidence="1" id="KW-1133">Transmembrane helix</keyword>
<keyword evidence="1" id="KW-0812">Transmembrane</keyword>
<dbReference type="Pfam" id="PF04350">
    <property type="entry name" value="PilO"/>
    <property type="match status" value="1"/>
</dbReference>
<name>A0A177SVR7_PSEPU</name>
<feature type="transmembrane region" description="Helical" evidence="1">
    <location>
        <begin position="20"/>
        <end position="42"/>
    </location>
</feature>
<dbReference type="GO" id="GO:0043107">
    <property type="term" value="P:type IV pilus-dependent motility"/>
    <property type="evidence" value="ECO:0007669"/>
    <property type="project" value="InterPro"/>
</dbReference>
<evidence type="ECO:0000256" key="1">
    <source>
        <dbReference type="SAM" id="Phobius"/>
    </source>
</evidence>
<comment type="caution">
    <text evidence="2">The sequence shown here is derived from an EMBL/GenBank/DDBJ whole genome shotgun (WGS) entry which is preliminary data.</text>
</comment>
<protein>
    <recommendedName>
        <fullName evidence="4">Pilus assembly protein</fullName>
    </recommendedName>
</protein>